<evidence type="ECO:0000313" key="6">
    <source>
        <dbReference type="Proteomes" id="UP000749646"/>
    </source>
</evidence>
<feature type="compositionally biased region" description="Acidic residues" evidence="3">
    <location>
        <begin position="1030"/>
        <end position="1045"/>
    </location>
</feature>
<reference evidence="5" key="1">
    <citation type="journal article" date="2020" name="Fungal Divers.">
        <title>Resolving the Mortierellaceae phylogeny through synthesis of multi-gene phylogenetics and phylogenomics.</title>
        <authorList>
            <person name="Vandepol N."/>
            <person name="Liber J."/>
            <person name="Desiro A."/>
            <person name="Na H."/>
            <person name="Kennedy M."/>
            <person name="Barry K."/>
            <person name="Grigoriev I.V."/>
            <person name="Miller A.N."/>
            <person name="O'Donnell K."/>
            <person name="Stajich J.E."/>
            <person name="Bonito G."/>
        </authorList>
    </citation>
    <scope>NUCLEOTIDE SEQUENCE</scope>
    <source>
        <strain evidence="5">MES-2147</strain>
    </source>
</reference>
<feature type="compositionally biased region" description="Polar residues" evidence="3">
    <location>
        <begin position="540"/>
        <end position="557"/>
    </location>
</feature>
<evidence type="ECO:0000256" key="2">
    <source>
        <dbReference type="ARBA" id="ARBA00023163"/>
    </source>
</evidence>
<organism evidence="5 6">
    <name type="scientific">Modicella reniformis</name>
    <dbReference type="NCBI Taxonomy" id="1440133"/>
    <lineage>
        <taxon>Eukaryota</taxon>
        <taxon>Fungi</taxon>
        <taxon>Fungi incertae sedis</taxon>
        <taxon>Mucoromycota</taxon>
        <taxon>Mortierellomycotina</taxon>
        <taxon>Mortierellomycetes</taxon>
        <taxon>Mortierellales</taxon>
        <taxon>Mortierellaceae</taxon>
        <taxon>Modicella</taxon>
    </lineage>
</organism>
<dbReference type="GO" id="GO:0005634">
    <property type="term" value="C:nucleus"/>
    <property type="evidence" value="ECO:0007669"/>
    <property type="project" value="TreeGrafter"/>
</dbReference>
<feature type="compositionally biased region" description="Basic and acidic residues" evidence="3">
    <location>
        <begin position="277"/>
        <end position="289"/>
    </location>
</feature>
<dbReference type="Proteomes" id="UP000749646">
    <property type="component" value="Unassembled WGS sequence"/>
</dbReference>
<accession>A0A9P6SLY0</accession>
<feature type="compositionally biased region" description="Basic and acidic residues" evidence="3">
    <location>
        <begin position="1104"/>
        <end position="1117"/>
    </location>
</feature>
<feature type="compositionally biased region" description="Low complexity" evidence="3">
    <location>
        <begin position="848"/>
        <end position="860"/>
    </location>
</feature>
<dbReference type="InterPro" id="IPR036915">
    <property type="entry name" value="Cyclin-like_sf"/>
</dbReference>
<dbReference type="SUPFAM" id="SSF47954">
    <property type="entry name" value="Cyclin-like"/>
    <property type="match status" value="2"/>
</dbReference>
<proteinExistence type="predicted"/>
<feature type="compositionally biased region" description="Low complexity" evidence="3">
    <location>
        <begin position="637"/>
        <end position="654"/>
    </location>
</feature>
<feature type="compositionally biased region" description="Low complexity" evidence="3">
    <location>
        <begin position="740"/>
        <end position="793"/>
    </location>
</feature>
<feature type="compositionally biased region" description="Low complexity" evidence="3">
    <location>
        <begin position="248"/>
        <end position="258"/>
    </location>
</feature>
<protein>
    <submittedName>
        <fullName evidence="5">Transcription initiation factor IIB</fullName>
    </submittedName>
</protein>
<feature type="compositionally biased region" description="Basic and acidic residues" evidence="3">
    <location>
        <begin position="664"/>
        <end position="674"/>
    </location>
</feature>
<feature type="compositionally biased region" description="Pro residues" evidence="3">
    <location>
        <begin position="695"/>
        <end position="704"/>
    </location>
</feature>
<dbReference type="PANTHER" id="PTHR11618:SF13">
    <property type="entry name" value="TRANSCRIPTION INITIATION FACTOR IIB"/>
    <property type="match status" value="1"/>
</dbReference>
<dbReference type="Gene3D" id="1.10.472.10">
    <property type="entry name" value="Cyclin-like"/>
    <property type="match status" value="2"/>
</dbReference>
<feature type="region of interest" description="Disordered" evidence="3">
    <location>
        <begin position="1"/>
        <end position="1117"/>
    </location>
</feature>
<evidence type="ECO:0000256" key="3">
    <source>
        <dbReference type="SAM" id="MobiDB-lite"/>
    </source>
</evidence>
<keyword evidence="6" id="KW-1185">Reference proteome</keyword>
<keyword evidence="1" id="KW-0805">Transcription regulation</keyword>
<feature type="compositionally biased region" description="Gly residues" evidence="3">
    <location>
        <begin position="928"/>
        <end position="937"/>
    </location>
</feature>
<feature type="compositionally biased region" description="Polar residues" evidence="3">
    <location>
        <begin position="611"/>
        <end position="635"/>
    </location>
</feature>
<dbReference type="InterPro" id="IPR000812">
    <property type="entry name" value="TFIIB"/>
</dbReference>
<feature type="compositionally biased region" description="Acidic residues" evidence="3">
    <location>
        <begin position="873"/>
        <end position="898"/>
    </location>
</feature>
<keyword evidence="2" id="KW-0804">Transcription</keyword>
<dbReference type="PRINTS" id="PR00685">
    <property type="entry name" value="TIFACTORIIB"/>
</dbReference>
<feature type="compositionally biased region" description="Basic and acidic residues" evidence="3">
    <location>
        <begin position="816"/>
        <end position="827"/>
    </location>
</feature>
<evidence type="ECO:0000256" key="1">
    <source>
        <dbReference type="ARBA" id="ARBA00023015"/>
    </source>
</evidence>
<feature type="compositionally biased region" description="Polar residues" evidence="3">
    <location>
        <begin position="99"/>
        <end position="109"/>
    </location>
</feature>
<evidence type="ECO:0000259" key="4">
    <source>
        <dbReference type="Pfam" id="PF00382"/>
    </source>
</evidence>
<feature type="compositionally biased region" description="Polar residues" evidence="3">
    <location>
        <begin position="490"/>
        <end position="521"/>
    </location>
</feature>
<dbReference type="GO" id="GO:0070897">
    <property type="term" value="P:transcription preinitiation complex assembly"/>
    <property type="evidence" value="ECO:0007669"/>
    <property type="project" value="InterPro"/>
</dbReference>
<evidence type="ECO:0000313" key="5">
    <source>
        <dbReference type="EMBL" id="KAF9980388.1"/>
    </source>
</evidence>
<feature type="compositionally biased region" description="Low complexity" evidence="3">
    <location>
        <begin position="75"/>
        <end position="98"/>
    </location>
</feature>
<gene>
    <name evidence="5" type="primary">GTF2B</name>
    <name evidence="5" type="ORF">BGZ65_005160</name>
</gene>
<feature type="compositionally biased region" description="Low complexity" evidence="3">
    <location>
        <begin position="379"/>
        <end position="392"/>
    </location>
</feature>
<feature type="compositionally biased region" description="Basic and acidic residues" evidence="3">
    <location>
        <begin position="137"/>
        <end position="149"/>
    </location>
</feature>
<name>A0A9P6SLY0_9FUNG</name>
<feature type="compositionally biased region" description="Acidic residues" evidence="3">
    <location>
        <begin position="915"/>
        <end position="925"/>
    </location>
</feature>
<feature type="compositionally biased region" description="Basic and acidic residues" evidence="3">
    <location>
        <begin position="302"/>
        <end position="333"/>
    </location>
</feature>
<dbReference type="GO" id="GO:0097550">
    <property type="term" value="C:transcription preinitiation complex"/>
    <property type="evidence" value="ECO:0007669"/>
    <property type="project" value="TreeGrafter"/>
</dbReference>
<feature type="compositionally biased region" description="Acidic residues" evidence="3">
    <location>
        <begin position="1064"/>
        <end position="1074"/>
    </location>
</feature>
<sequence>MSGQYGHPPAPYQHGHGSVEEVEQQQRQLQQQQLQPQPQQPLPSQQQPHLQQQQQQQQPPPPPQPQQQQQHEHQQPIQPGHYQHPPSGHGSHPYGGQYNNPQLARQQGQDHPMDVPSDNVVPRPGSGKTTATAPKAPGKEPEGVQHLENDVASALVSIQHENRSLSEAEPHKRARPEESRPMDSFSDHSQRHHMTGEGDMRGRVHRSDLAQVEKDTVLILGMMRHEGSIPHRHPQHPGAHPQSEHQHPPQQHDAPPAHSSYARAHGYHPEQQQPPFDPHHPAMKDDQIAKNRKTHVGLPRDIPYDPHTTHGRIEEQDRSRGLASHPDVEDRNAFPRQPRTASSGPLKQPNVRLEETGRWAVESPTRGRGEMMDASFHGQQQPQSPFLQQYPPMLSQHQPHYASVPPHQREQWPDAPVPNQDHPHHVYQNGLNQEAPTHSAGVGVEHREAGFISSNGIGAVKPKAAKGKAKPKSGVKTSSENERAEGVSGPLTSASERSYDSHQQYSPVQDQHRISQQTGESMVSDERTQIKSGRGKGKTKPSSQLSGPSESHSNGVNGVSDPGTFTHRTQETSPVSARPPPPENGTGIYASTGGHDEMLLGSGMILVRGPPSSTDGSRQFPPSQLSIKTTPNVAMTSEPPSSSSLSSPSTPMSSGVIKKKRPRLPLEHGDKDQELGTTPGSPKQPHSAKSEHAPLSPPPPPPPSRGKSSYRSRKGVVSTDADIERSNEITRLSGGPSWLNNVNSNGNNNTNSSGGSGSSGSSNNLNGSGPTTAAAGLAKAGDASSGSASSNAAVRRRPPLPSPLAENEKRKRKRIKIDDKDVREDQRTSSSSITETGEIKDEAGMDVTSNSSGRGGNTSSKAAGTKRIGVTEDGNERDNEDDDTIDGEEEDEVLEEGERETGDIMGPRKRRSPADDDDDQGDDDTNATGGGSGGNSHGGTNSHQSRGSGEMGGRKSMKRKSNGNFSGGGKKLKEKSNCASTVSSPEDLRSNSAVGSSKNETFEGTCNKPGRPRKTGAGVKKESEAGAEIAESDTEIDYLPMEDDPECPHMFGIDETDREKDSSASEDDAEDDDDASVKDDTDTGAKSTGASSTSKKTSNSPGQKGRESSEMPDDIQKQGREWVSRLAMPESAWEESYKTYEKVKRFKELKNRQPVRKRDAILAAILYIVCRDQGAPRTFSEICSASNVKRGDIGSYYRLMRKILEPKGASASARDTDAEAFMTRWCESLSLSPLIRKAAVHVFSVAGTLNLTSGKCPSSVGAASIYLCIFAWNDARRTANCRRYQCSGCQCQSSAEHPLLMNDERSIKKEAKDVAIAVGVVSATLMGCFKNLSPEKDRLLPPDFLIAAVEGL</sequence>
<dbReference type="InterPro" id="IPR013150">
    <property type="entry name" value="TFIIB_cyclin"/>
</dbReference>
<feature type="domain" description="Transcription factor TFIIB cyclin-like" evidence="4">
    <location>
        <begin position="1156"/>
        <end position="1202"/>
    </location>
</feature>
<comment type="caution">
    <text evidence="5">The sequence shown here is derived from an EMBL/GenBank/DDBJ whole genome shotgun (WGS) entry which is preliminary data.</text>
</comment>
<dbReference type="EMBL" id="JAAAHW010003855">
    <property type="protein sequence ID" value="KAF9980388.1"/>
    <property type="molecule type" value="Genomic_DNA"/>
</dbReference>
<feature type="domain" description="Transcription factor TFIIB cyclin-like" evidence="4">
    <location>
        <begin position="1216"/>
        <end position="1268"/>
    </location>
</feature>
<feature type="compositionally biased region" description="Basic residues" evidence="3">
    <location>
        <begin position="463"/>
        <end position="473"/>
    </location>
</feature>
<feature type="compositionally biased region" description="Polar residues" evidence="3">
    <location>
        <begin position="977"/>
        <end position="1004"/>
    </location>
</feature>
<dbReference type="PANTHER" id="PTHR11618">
    <property type="entry name" value="TRANSCRIPTION INITIATION FACTOR IIB-RELATED"/>
    <property type="match status" value="1"/>
</dbReference>
<feature type="compositionally biased region" description="Low complexity" evidence="3">
    <location>
        <begin position="1084"/>
        <end position="1098"/>
    </location>
</feature>
<feature type="compositionally biased region" description="Basic and acidic residues" evidence="3">
    <location>
        <begin position="160"/>
        <end position="216"/>
    </location>
</feature>
<dbReference type="GO" id="GO:0017025">
    <property type="term" value="F:TBP-class protein binding"/>
    <property type="evidence" value="ECO:0007669"/>
    <property type="project" value="InterPro"/>
</dbReference>
<feature type="compositionally biased region" description="Low complexity" evidence="3">
    <location>
        <begin position="25"/>
        <end position="57"/>
    </location>
</feature>
<dbReference type="Pfam" id="PF00382">
    <property type="entry name" value="TFIIB"/>
    <property type="match status" value="2"/>
</dbReference>
<dbReference type="OrthoDB" id="25790at2759"/>